<proteinExistence type="predicted"/>
<reference evidence="1" key="1">
    <citation type="submission" date="2019-08" db="EMBL/GenBank/DDBJ databases">
        <authorList>
            <person name="Kucharzyk K."/>
            <person name="Murdoch R.W."/>
            <person name="Higgins S."/>
            <person name="Loffler F."/>
        </authorList>
    </citation>
    <scope>NUCLEOTIDE SEQUENCE</scope>
</reference>
<sequence>MAVLHELVINADAWPVAIPAVFTGQPAAGQAIAADGQRTGTVFCTGVNALEQWRVVLYHDYAPFK</sequence>
<accession>A0A645I617</accession>
<comment type="caution">
    <text evidence="1">The sequence shown here is derived from an EMBL/GenBank/DDBJ whole genome shotgun (WGS) entry which is preliminary data.</text>
</comment>
<organism evidence="1">
    <name type="scientific">bioreactor metagenome</name>
    <dbReference type="NCBI Taxonomy" id="1076179"/>
    <lineage>
        <taxon>unclassified sequences</taxon>
        <taxon>metagenomes</taxon>
        <taxon>ecological metagenomes</taxon>
    </lineage>
</organism>
<evidence type="ECO:0000313" key="1">
    <source>
        <dbReference type="EMBL" id="MPN45839.1"/>
    </source>
</evidence>
<gene>
    <name evidence="1" type="ORF">SDC9_193412</name>
</gene>
<name>A0A645I617_9ZZZZ</name>
<dbReference type="EMBL" id="VSSQ01106020">
    <property type="protein sequence ID" value="MPN45839.1"/>
    <property type="molecule type" value="Genomic_DNA"/>
</dbReference>
<protein>
    <submittedName>
        <fullName evidence="1">Uncharacterized protein</fullName>
    </submittedName>
</protein>
<dbReference type="AlphaFoldDB" id="A0A645I617"/>